<keyword evidence="4" id="KW-0812">Transmembrane</keyword>
<proteinExistence type="predicted"/>
<evidence type="ECO:0000313" key="7">
    <source>
        <dbReference type="EMBL" id="KKM83203.1"/>
    </source>
</evidence>
<comment type="caution">
    <text evidence="7">The sequence shown here is derived from an EMBL/GenBank/DDBJ whole genome shotgun (WGS) entry which is preliminary data.</text>
</comment>
<evidence type="ECO:0000259" key="5">
    <source>
        <dbReference type="Pfam" id="PF03599"/>
    </source>
</evidence>
<dbReference type="Gene3D" id="3.40.50.11600">
    <property type="match status" value="1"/>
</dbReference>
<feature type="transmembrane region" description="Helical" evidence="4">
    <location>
        <begin position="416"/>
        <end position="436"/>
    </location>
</feature>
<dbReference type="InterPro" id="IPR016041">
    <property type="entry name" value="Ac-CoA_synth_d_su_TIM-brl"/>
</dbReference>
<dbReference type="Pfam" id="PF08241">
    <property type="entry name" value="Methyltransf_11"/>
    <property type="match status" value="1"/>
</dbReference>
<name>A0A0F9KMK6_9ZZZZ</name>
<feature type="non-terminal residue" evidence="7">
    <location>
        <position position="1"/>
    </location>
</feature>
<evidence type="ECO:0000256" key="4">
    <source>
        <dbReference type="SAM" id="Phobius"/>
    </source>
</evidence>
<dbReference type="SUPFAM" id="SSF53335">
    <property type="entry name" value="S-adenosyl-L-methionine-dependent methyltransferases"/>
    <property type="match status" value="1"/>
</dbReference>
<dbReference type="CDD" id="cd02440">
    <property type="entry name" value="AdoMet_MTases"/>
    <property type="match status" value="1"/>
</dbReference>
<keyword evidence="4" id="KW-0472">Membrane</keyword>
<dbReference type="InterPro" id="IPR013216">
    <property type="entry name" value="Methyltransf_11"/>
</dbReference>
<keyword evidence="1" id="KW-0489">Methyltransferase</keyword>
<feature type="transmembrane region" description="Helical" evidence="4">
    <location>
        <begin position="501"/>
        <end position="520"/>
    </location>
</feature>
<evidence type="ECO:0000256" key="3">
    <source>
        <dbReference type="ARBA" id="ARBA00022691"/>
    </source>
</evidence>
<sequence>EGIDIAVTYMRKLELEPDTYDEKFTVLTKGANTKVKDWILGQIGTSKEILEVGCGSGALAAKIALNGNDVLAIDKNSQMVNSARKNYPSKDNMKLVYQIGTITDLPADEVSKDVVVTTFMLSELRTFEQQIFLRNVWKILKSNGRIFIAAEFVPSGFWKLIFKIKRWWYKKKLRRLRLPSTSIVKWFYQYIEPLGFKMVTERKWRHGSIRAMELKKVEKNGKTEPGYYQPPQKRFKGLRSQLQIYKCIFTGQSDHFPIEPGIYKSGEPDRKSPIIVTVNYVFTYVKVMRALKSIDAWVLCVDSRGINVWCAARGSDFGNKQIIEAVEATGIDKITDRKTLILPQLSAGGVAAPLLSIESRGFPFRVLYGPVWAKYLPEFLKERPAKKPDKWKLAKFTSFHRLRAFITHTTFLLRKIFLWPTIALVLLFLGLSFIHPFWVGKFWRLGEIWLWIIITNGLITSMFPLSNFTRKFIFKGIFYGILNVLLLGGLTWVLHRSIYLILWNTIFYFWLAFFSTMSLSGYSMATSPGEIQEEYPTFRKIHLISLSIGLILAAIGFVFV</sequence>
<feature type="domain" description="Methyltransferase type 11" evidence="6">
    <location>
        <begin position="50"/>
        <end position="148"/>
    </location>
</feature>
<feature type="transmembrane region" description="Helical" evidence="4">
    <location>
        <begin position="541"/>
        <end position="559"/>
    </location>
</feature>
<reference evidence="7" key="1">
    <citation type="journal article" date="2015" name="Nature">
        <title>Complex archaea that bridge the gap between prokaryotes and eukaryotes.</title>
        <authorList>
            <person name="Spang A."/>
            <person name="Saw J.H."/>
            <person name="Jorgensen S.L."/>
            <person name="Zaremba-Niedzwiedzka K."/>
            <person name="Martijn J."/>
            <person name="Lind A.E."/>
            <person name="van Eijk R."/>
            <person name="Schleper C."/>
            <person name="Guy L."/>
            <person name="Ettema T.J."/>
        </authorList>
    </citation>
    <scope>NUCLEOTIDE SEQUENCE</scope>
</reference>
<accession>A0A0F9KMK6</accession>
<evidence type="ECO:0000256" key="1">
    <source>
        <dbReference type="ARBA" id="ARBA00022603"/>
    </source>
</evidence>
<dbReference type="AlphaFoldDB" id="A0A0F9KMK6"/>
<evidence type="ECO:0000256" key="2">
    <source>
        <dbReference type="ARBA" id="ARBA00022679"/>
    </source>
</evidence>
<dbReference type="PANTHER" id="PTHR43464">
    <property type="entry name" value="METHYLTRANSFERASE"/>
    <property type="match status" value="1"/>
</dbReference>
<feature type="domain" description="CO dehydrogenase/acetyl-CoA synthase delta subunit TIM barrel" evidence="5">
    <location>
        <begin position="242"/>
        <end position="347"/>
    </location>
</feature>
<feature type="transmembrane region" description="Helical" evidence="4">
    <location>
        <begin position="448"/>
        <end position="465"/>
    </location>
</feature>
<dbReference type="Gene3D" id="3.40.50.150">
    <property type="entry name" value="Vaccinia Virus protein VP39"/>
    <property type="match status" value="1"/>
</dbReference>
<keyword evidence="2" id="KW-0808">Transferase</keyword>
<organism evidence="7">
    <name type="scientific">marine sediment metagenome</name>
    <dbReference type="NCBI Taxonomy" id="412755"/>
    <lineage>
        <taxon>unclassified sequences</taxon>
        <taxon>metagenomes</taxon>
        <taxon>ecological metagenomes</taxon>
    </lineage>
</organism>
<keyword evidence="4" id="KW-1133">Transmembrane helix</keyword>
<dbReference type="GO" id="GO:0010420">
    <property type="term" value="F:polyprenyldihydroxybenzoate methyltransferase activity"/>
    <property type="evidence" value="ECO:0007669"/>
    <property type="project" value="TreeGrafter"/>
</dbReference>
<keyword evidence="3" id="KW-0949">S-adenosyl-L-methionine</keyword>
<feature type="transmembrane region" description="Helical" evidence="4">
    <location>
        <begin position="477"/>
        <end position="495"/>
    </location>
</feature>
<evidence type="ECO:0000259" key="6">
    <source>
        <dbReference type="Pfam" id="PF08241"/>
    </source>
</evidence>
<dbReference type="GO" id="GO:0032259">
    <property type="term" value="P:methylation"/>
    <property type="evidence" value="ECO:0007669"/>
    <property type="project" value="UniProtKB-KW"/>
</dbReference>
<protein>
    <recommendedName>
        <fullName evidence="8">Methyltransferase domain-containing protein</fullName>
    </recommendedName>
</protein>
<dbReference type="Pfam" id="PF03599">
    <property type="entry name" value="CdhD"/>
    <property type="match status" value="1"/>
</dbReference>
<dbReference type="InterPro" id="IPR029063">
    <property type="entry name" value="SAM-dependent_MTases_sf"/>
</dbReference>
<gene>
    <name evidence="7" type="ORF">LCGC14_1311840</name>
</gene>
<dbReference type="PANTHER" id="PTHR43464:SF19">
    <property type="entry name" value="UBIQUINONE BIOSYNTHESIS O-METHYLTRANSFERASE, MITOCHONDRIAL"/>
    <property type="match status" value="1"/>
</dbReference>
<dbReference type="EMBL" id="LAZR01007750">
    <property type="protein sequence ID" value="KKM83203.1"/>
    <property type="molecule type" value="Genomic_DNA"/>
</dbReference>
<evidence type="ECO:0008006" key="8">
    <source>
        <dbReference type="Google" id="ProtNLM"/>
    </source>
</evidence>